<keyword evidence="6 7" id="KW-0694">RNA-binding</keyword>
<dbReference type="PANTHER" id="PTHR11727">
    <property type="entry name" value="DIMETHYLADENOSINE TRANSFERASE"/>
    <property type="match status" value="1"/>
</dbReference>
<feature type="binding site" evidence="7">
    <location>
        <position position="12"/>
    </location>
    <ligand>
        <name>S-adenosyl-L-methionine</name>
        <dbReference type="ChEBI" id="CHEBI:59789"/>
    </ligand>
</feature>
<dbReference type="AlphaFoldDB" id="A0A2H0UJ58"/>
<feature type="binding site" evidence="7">
    <location>
        <position position="37"/>
    </location>
    <ligand>
        <name>S-adenosyl-L-methionine</name>
        <dbReference type="ChEBI" id="CHEBI:59789"/>
    </ligand>
</feature>
<dbReference type="GO" id="GO:0003723">
    <property type="term" value="F:RNA binding"/>
    <property type="evidence" value="ECO:0007669"/>
    <property type="project" value="UniProtKB-UniRule"/>
</dbReference>
<evidence type="ECO:0000256" key="1">
    <source>
        <dbReference type="ARBA" id="ARBA00022490"/>
    </source>
</evidence>
<dbReference type="InterPro" id="IPR023165">
    <property type="entry name" value="rRNA_Ade_diMease-like_C"/>
</dbReference>
<evidence type="ECO:0000256" key="6">
    <source>
        <dbReference type="ARBA" id="ARBA00022884"/>
    </source>
</evidence>
<dbReference type="SUPFAM" id="SSF53335">
    <property type="entry name" value="S-adenosyl-L-methionine-dependent methyltransferases"/>
    <property type="match status" value="1"/>
</dbReference>
<evidence type="ECO:0000313" key="10">
    <source>
        <dbReference type="Proteomes" id="UP000230706"/>
    </source>
</evidence>
<dbReference type="InterPro" id="IPR020598">
    <property type="entry name" value="rRNA_Ade_methylase_Trfase_N"/>
</dbReference>
<accession>A0A2H0UJ58</accession>
<dbReference type="PANTHER" id="PTHR11727:SF7">
    <property type="entry name" value="DIMETHYLADENOSINE TRANSFERASE-RELATED"/>
    <property type="match status" value="1"/>
</dbReference>
<evidence type="ECO:0000256" key="2">
    <source>
        <dbReference type="ARBA" id="ARBA00022552"/>
    </source>
</evidence>
<dbReference type="GO" id="GO:0000179">
    <property type="term" value="F:rRNA (adenine-N6,N6-)-dimethyltransferase activity"/>
    <property type="evidence" value="ECO:0007669"/>
    <property type="project" value="UniProtKB-UniRule"/>
</dbReference>
<evidence type="ECO:0000256" key="3">
    <source>
        <dbReference type="ARBA" id="ARBA00022603"/>
    </source>
</evidence>
<feature type="binding site" evidence="7">
    <location>
        <position position="10"/>
    </location>
    <ligand>
        <name>S-adenosyl-L-methionine</name>
        <dbReference type="ChEBI" id="CHEBI:59789"/>
    </ligand>
</feature>
<keyword evidence="3 7" id="KW-0489">Methyltransferase</keyword>
<feature type="binding site" evidence="7">
    <location>
        <position position="58"/>
    </location>
    <ligand>
        <name>S-adenosyl-L-methionine</name>
        <dbReference type="ChEBI" id="CHEBI:59789"/>
    </ligand>
</feature>
<evidence type="ECO:0000256" key="7">
    <source>
        <dbReference type="PROSITE-ProRule" id="PRU01026"/>
    </source>
</evidence>
<dbReference type="InterPro" id="IPR011530">
    <property type="entry name" value="rRNA_adenine_dimethylase"/>
</dbReference>
<dbReference type="Pfam" id="PF00398">
    <property type="entry name" value="RrnaAD"/>
    <property type="match status" value="1"/>
</dbReference>
<dbReference type="NCBIfam" id="TIGR00755">
    <property type="entry name" value="ksgA"/>
    <property type="match status" value="1"/>
</dbReference>
<keyword evidence="5 7" id="KW-0949">S-adenosyl-L-methionine</keyword>
<feature type="binding site" evidence="7">
    <location>
        <position position="86"/>
    </location>
    <ligand>
        <name>S-adenosyl-L-methionine</name>
        <dbReference type="ChEBI" id="CHEBI:59789"/>
    </ligand>
</feature>
<dbReference type="InterPro" id="IPR029063">
    <property type="entry name" value="SAM-dependent_MTases_sf"/>
</dbReference>
<keyword evidence="1" id="KW-0963">Cytoplasm</keyword>
<dbReference type="CDD" id="cd02440">
    <property type="entry name" value="AdoMet_MTases"/>
    <property type="match status" value="1"/>
</dbReference>
<comment type="similarity">
    <text evidence="7">Belongs to the class I-like SAM-binding methyltransferase superfamily. rRNA adenine N(6)-methyltransferase family.</text>
</comment>
<sequence length="266" mass="29627">MKGGARLGQHFLKARWIATMLAYESGAKKGDTVVEIGPGKGVLTVELLRLGAKVIAIEIDGALIPILKEKFAGEIASGTLTLIHADIMDDSITMKKFGFEGNDYRVAANIPYYITGAIIRRFLSICRKPKSMTLLMQKEVAERIAKSKKESILSLSVKAYGTPRYIKTVSRSCFSPSPKVDSAILTIENISQNFFSAIDEKYFFEIIRLGFSSKRKFLINNLSIKYEKIKLSAAFSACDIPEKSRAEDIELEKWKCLTKQLPKASQ</sequence>
<keyword evidence="4 7" id="KW-0808">Transferase</keyword>
<reference evidence="10" key="1">
    <citation type="submission" date="2017-09" db="EMBL/GenBank/DDBJ databases">
        <title>Depth-based differentiation of microbial function through sediment-hosted aquifers and enrichment of novel symbionts in the deep terrestrial subsurface.</title>
        <authorList>
            <person name="Probst A.J."/>
            <person name="Ladd B."/>
            <person name="Jarett J.K."/>
            <person name="Geller-Mcgrath D.E."/>
            <person name="Sieber C.M.K."/>
            <person name="Emerson J.B."/>
            <person name="Anantharaman K."/>
            <person name="Thomas B.C."/>
            <person name="Malmstrom R."/>
            <person name="Stieglmeier M."/>
            <person name="Klingl A."/>
            <person name="Woyke T."/>
            <person name="Ryan C.M."/>
            <person name="Banfield J.F."/>
        </authorList>
    </citation>
    <scope>NUCLEOTIDE SEQUENCE [LARGE SCALE GENOMIC DNA]</scope>
</reference>
<keyword evidence="2" id="KW-0698">rRNA processing</keyword>
<feature type="domain" description="Ribosomal RNA adenine methylase transferase N-terminal" evidence="8">
    <location>
        <begin position="17"/>
        <end position="191"/>
    </location>
</feature>
<evidence type="ECO:0000256" key="5">
    <source>
        <dbReference type="ARBA" id="ARBA00022691"/>
    </source>
</evidence>
<evidence type="ECO:0000313" key="9">
    <source>
        <dbReference type="EMBL" id="PIR86420.1"/>
    </source>
</evidence>
<dbReference type="InterPro" id="IPR020596">
    <property type="entry name" value="rRNA_Ade_Mease_Trfase_CS"/>
</dbReference>
<dbReference type="GO" id="GO:0005829">
    <property type="term" value="C:cytosol"/>
    <property type="evidence" value="ECO:0007669"/>
    <property type="project" value="TreeGrafter"/>
</dbReference>
<dbReference type="Gene3D" id="1.10.8.100">
    <property type="entry name" value="Ribosomal RNA adenine dimethylase-like, domain 2"/>
    <property type="match status" value="1"/>
</dbReference>
<dbReference type="EMBL" id="PFBF01000020">
    <property type="protein sequence ID" value="PIR86420.1"/>
    <property type="molecule type" value="Genomic_DNA"/>
</dbReference>
<evidence type="ECO:0000256" key="4">
    <source>
        <dbReference type="ARBA" id="ARBA00022679"/>
    </source>
</evidence>
<evidence type="ECO:0000259" key="8">
    <source>
        <dbReference type="SMART" id="SM00650"/>
    </source>
</evidence>
<comment type="caution">
    <text evidence="9">The sequence shown here is derived from an EMBL/GenBank/DDBJ whole genome shotgun (WGS) entry which is preliminary data.</text>
</comment>
<name>A0A2H0UJ58_9BACT</name>
<feature type="binding site" evidence="7">
    <location>
        <position position="109"/>
    </location>
    <ligand>
        <name>S-adenosyl-L-methionine</name>
        <dbReference type="ChEBI" id="CHEBI:59789"/>
    </ligand>
</feature>
<protein>
    <submittedName>
        <fullName evidence="9">Ribosomal RNA small subunit methyltransferase A</fullName>
    </submittedName>
</protein>
<gene>
    <name evidence="9" type="primary">rsmA</name>
    <name evidence="9" type="ORF">COU13_01020</name>
</gene>
<proteinExistence type="inferred from homology"/>
<dbReference type="Proteomes" id="UP000230706">
    <property type="component" value="Unassembled WGS sequence"/>
</dbReference>
<organism evidence="9 10">
    <name type="scientific">Candidatus Kaiserbacteria bacterium CG10_big_fil_rev_8_21_14_0_10_43_70</name>
    <dbReference type="NCBI Taxonomy" id="1974605"/>
    <lineage>
        <taxon>Bacteria</taxon>
        <taxon>Candidatus Kaiseribacteriota</taxon>
    </lineage>
</organism>
<dbReference type="SMART" id="SM00650">
    <property type="entry name" value="rADc"/>
    <property type="match status" value="1"/>
</dbReference>
<dbReference type="PROSITE" id="PS01131">
    <property type="entry name" value="RRNA_A_DIMETH"/>
    <property type="match status" value="1"/>
</dbReference>
<dbReference type="Gene3D" id="3.40.50.150">
    <property type="entry name" value="Vaccinia Virus protein VP39"/>
    <property type="match status" value="1"/>
</dbReference>
<dbReference type="InterPro" id="IPR001737">
    <property type="entry name" value="KsgA/Erm"/>
</dbReference>
<dbReference type="PROSITE" id="PS51689">
    <property type="entry name" value="SAM_RNA_A_N6_MT"/>
    <property type="match status" value="1"/>
</dbReference>